<name>J9BVU8_9ZZZZ</name>
<proteinExistence type="predicted"/>
<reference evidence="1" key="1">
    <citation type="journal article" date="2012" name="PLoS ONE">
        <title>Gene sets for utilization of primary and secondary nutrition supplies in the distal gut of endangered iberian lynx.</title>
        <authorList>
            <person name="Alcaide M."/>
            <person name="Messina E."/>
            <person name="Richter M."/>
            <person name="Bargiela R."/>
            <person name="Peplies J."/>
            <person name="Huws S.A."/>
            <person name="Newbold C.J."/>
            <person name="Golyshin P.N."/>
            <person name="Simon M.A."/>
            <person name="Lopez G."/>
            <person name="Yakimov M.M."/>
            <person name="Ferrer M."/>
        </authorList>
    </citation>
    <scope>NUCLEOTIDE SEQUENCE</scope>
</reference>
<dbReference type="AlphaFoldDB" id="J9BVU8"/>
<accession>J9BVU8</accession>
<sequence>MWLFTVTVFQLGVLALLTLTFMVLIIKCFALELWASAY</sequence>
<dbReference type="EMBL" id="AMCI01008026">
    <property type="protein sequence ID" value="EJW91680.1"/>
    <property type="molecule type" value="Genomic_DNA"/>
</dbReference>
<evidence type="ECO:0000313" key="1">
    <source>
        <dbReference type="EMBL" id="EJW91680.1"/>
    </source>
</evidence>
<gene>
    <name evidence="1" type="ORF">EVA_20213</name>
</gene>
<protein>
    <submittedName>
        <fullName evidence="1">Secreted protein</fullName>
    </submittedName>
</protein>
<organism evidence="1">
    <name type="scientific">gut metagenome</name>
    <dbReference type="NCBI Taxonomy" id="749906"/>
    <lineage>
        <taxon>unclassified sequences</taxon>
        <taxon>metagenomes</taxon>
        <taxon>organismal metagenomes</taxon>
    </lineage>
</organism>
<comment type="caution">
    <text evidence="1">The sequence shown here is derived from an EMBL/GenBank/DDBJ whole genome shotgun (WGS) entry which is preliminary data.</text>
</comment>